<dbReference type="InterPro" id="IPR032675">
    <property type="entry name" value="LRR_dom_sf"/>
</dbReference>
<keyword evidence="4 10" id="KW-0812">Transmembrane</keyword>
<dbReference type="FunFam" id="3.80.10.10:FF:000275">
    <property type="entry name" value="Leucine-rich repeat receptor-like protein kinase"/>
    <property type="match status" value="1"/>
</dbReference>
<dbReference type="InterPro" id="IPR001245">
    <property type="entry name" value="Ser-Thr/Tyr_kinase_cat_dom"/>
</dbReference>
<dbReference type="GO" id="GO:0004672">
    <property type="term" value="F:protein kinase activity"/>
    <property type="evidence" value="ECO:0007669"/>
    <property type="project" value="InterPro"/>
</dbReference>
<proteinExistence type="inferred from homology"/>
<dbReference type="SUPFAM" id="SSF56112">
    <property type="entry name" value="Protein kinase-like (PK-like)"/>
    <property type="match status" value="1"/>
</dbReference>
<comment type="subcellular location">
    <subcellularLocation>
        <location evidence="1">Membrane</location>
        <topology evidence="1">Single-pass type I membrane protein</topology>
    </subcellularLocation>
</comment>
<keyword evidence="8 10" id="KW-0472">Membrane</keyword>
<organism evidence="13 14">
    <name type="scientific">Lithospermum erythrorhizon</name>
    <name type="common">Purple gromwell</name>
    <name type="synonym">Lithospermum officinale var. erythrorhizon</name>
    <dbReference type="NCBI Taxonomy" id="34254"/>
    <lineage>
        <taxon>Eukaryota</taxon>
        <taxon>Viridiplantae</taxon>
        <taxon>Streptophyta</taxon>
        <taxon>Embryophyta</taxon>
        <taxon>Tracheophyta</taxon>
        <taxon>Spermatophyta</taxon>
        <taxon>Magnoliopsida</taxon>
        <taxon>eudicotyledons</taxon>
        <taxon>Gunneridae</taxon>
        <taxon>Pentapetalae</taxon>
        <taxon>asterids</taxon>
        <taxon>lamiids</taxon>
        <taxon>Boraginales</taxon>
        <taxon>Boraginaceae</taxon>
        <taxon>Boraginoideae</taxon>
        <taxon>Lithospermeae</taxon>
        <taxon>Lithospermum</taxon>
    </lineage>
</organism>
<comment type="similarity">
    <text evidence="2">Belongs to the RLP family.</text>
</comment>
<dbReference type="Proteomes" id="UP001454036">
    <property type="component" value="Unassembled WGS sequence"/>
</dbReference>
<reference evidence="13 14" key="1">
    <citation type="submission" date="2024-01" db="EMBL/GenBank/DDBJ databases">
        <title>The complete chloroplast genome sequence of Lithospermum erythrorhizon: insights into the phylogenetic relationship among Boraginaceae species and the maternal lineages of purple gromwells.</title>
        <authorList>
            <person name="Okada T."/>
            <person name="Watanabe K."/>
        </authorList>
    </citation>
    <scope>NUCLEOTIDE SEQUENCE [LARGE SCALE GENOMIC DNA]</scope>
</reference>
<dbReference type="FunFam" id="1.10.510.10:FF:000095">
    <property type="entry name" value="protein STRUBBELIG-RECEPTOR FAMILY 8"/>
    <property type="match status" value="1"/>
</dbReference>
<keyword evidence="5 11" id="KW-0732">Signal</keyword>
<dbReference type="InterPro" id="IPR001611">
    <property type="entry name" value="Leu-rich_rpt"/>
</dbReference>
<sequence length="607" mass="67007">MPPPLPLLLLLFFLLSTSTTTTSLEDDIKCLQGIKSTMSDPQNKLSTWSFSPSSSSSVSICSMFGVSCWNEKENRLISLSLTSSSLSGQLPTSLSFCNSLQTLDFSRNDFSGQIPPQICDWLPYLVTLDLSYNSFSGSIPTQIGKCRFLNTLKLERNHFSGTLPPDLGRLDRLKRFSVADNSLSGVVPDGLERFSKDSFLGNGELCGGVLGLKCEGLSRKSLVVIVVAGVLGALGSLVIGFGVWWWFRRRWVRFGKGGKGEGGDSWIEKLRACKLVQVTLFQKPINKIKVNDLLVATSGFDYGNVVVSSRTGVSYRAVLQDGSALMVKRLSSCKMSDKQFRSEMNRLGQLRHPNLVPLLGFCMVEDERLLVYKHMENGSLYLLLHSKGSNGERSCLLDWKARLKVCLGAARGIAWLHHGCLPPYIHQYVSSNVILVDEDYDARIMDYGLAKIVSSIDSHGVSFDHSDLGELGYVAPEYTNLMEASAKADVYSFGVVLLELVTGRKPYGSSNVDEGFKGNLVDWVTQFISSGQTKDAIDKVLCGKAYDNEILQVLKIACSCVASRPKDRPIMYNVYQSLKTIGIGHGFSGNFDEFPMKFGIQDHNRKD</sequence>
<evidence type="ECO:0000256" key="2">
    <source>
        <dbReference type="ARBA" id="ARBA00009592"/>
    </source>
</evidence>
<evidence type="ECO:0000256" key="8">
    <source>
        <dbReference type="ARBA" id="ARBA00023136"/>
    </source>
</evidence>
<evidence type="ECO:0000256" key="1">
    <source>
        <dbReference type="ARBA" id="ARBA00004479"/>
    </source>
</evidence>
<dbReference type="Pfam" id="PF07714">
    <property type="entry name" value="PK_Tyr_Ser-Thr"/>
    <property type="match status" value="1"/>
</dbReference>
<evidence type="ECO:0000259" key="12">
    <source>
        <dbReference type="PROSITE" id="PS50011"/>
    </source>
</evidence>
<protein>
    <recommendedName>
        <fullName evidence="12">Protein kinase domain-containing protein</fullName>
    </recommendedName>
</protein>
<evidence type="ECO:0000256" key="7">
    <source>
        <dbReference type="ARBA" id="ARBA00022989"/>
    </source>
</evidence>
<evidence type="ECO:0000256" key="5">
    <source>
        <dbReference type="ARBA" id="ARBA00022729"/>
    </source>
</evidence>
<dbReference type="GO" id="GO:0005524">
    <property type="term" value="F:ATP binding"/>
    <property type="evidence" value="ECO:0007669"/>
    <property type="project" value="InterPro"/>
</dbReference>
<feature type="domain" description="Protein kinase" evidence="12">
    <location>
        <begin position="300"/>
        <end position="588"/>
    </location>
</feature>
<dbReference type="Gene3D" id="3.30.200.20">
    <property type="entry name" value="Phosphorylase Kinase, domain 1"/>
    <property type="match status" value="1"/>
</dbReference>
<keyword evidence="6" id="KW-0677">Repeat</keyword>
<evidence type="ECO:0000256" key="6">
    <source>
        <dbReference type="ARBA" id="ARBA00022737"/>
    </source>
</evidence>
<accession>A0AAV3QUI9</accession>
<feature type="transmembrane region" description="Helical" evidence="10">
    <location>
        <begin position="222"/>
        <end position="247"/>
    </location>
</feature>
<evidence type="ECO:0000313" key="13">
    <source>
        <dbReference type="EMBL" id="GAA0167695.1"/>
    </source>
</evidence>
<dbReference type="SUPFAM" id="SSF52058">
    <property type="entry name" value="L domain-like"/>
    <property type="match status" value="1"/>
</dbReference>
<keyword evidence="9" id="KW-0325">Glycoprotein</keyword>
<dbReference type="PANTHER" id="PTHR48007:SF86">
    <property type="entry name" value="(WILD MALAYSIAN BANANA) HYPOTHETICAL PROTEIN"/>
    <property type="match status" value="1"/>
</dbReference>
<comment type="caution">
    <text evidence="13">The sequence shown here is derived from an EMBL/GenBank/DDBJ whole genome shotgun (WGS) entry which is preliminary data.</text>
</comment>
<name>A0AAV3QUI9_LITER</name>
<evidence type="ECO:0000256" key="4">
    <source>
        <dbReference type="ARBA" id="ARBA00022692"/>
    </source>
</evidence>
<dbReference type="PROSITE" id="PS50011">
    <property type="entry name" value="PROTEIN_KINASE_DOM"/>
    <property type="match status" value="1"/>
</dbReference>
<dbReference type="InterPro" id="IPR013210">
    <property type="entry name" value="LRR_N_plant-typ"/>
</dbReference>
<keyword evidence="14" id="KW-1185">Reference proteome</keyword>
<dbReference type="EMBL" id="BAABME010006191">
    <property type="protein sequence ID" value="GAA0167695.1"/>
    <property type="molecule type" value="Genomic_DNA"/>
</dbReference>
<keyword evidence="3" id="KW-0433">Leucine-rich repeat</keyword>
<evidence type="ECO:0000256" key="11">
    <source>
        <dbReference type="SAM" id="SignalP"/>
    </source>
</evidence>
<evidence type="ECO:0000256" key="9">
    <source>
        <dbReference type="ARBA" id="ARBA00023180"/>
    </source>
</evidence>
<dbReference type="Pfam" id="PF00560">
    <property type="entry name" value="LRR_1"/>
    <property type="match status" value="3"/>
</dbReference>
<dbReference type="AlphaFoldDB" id="A0AAV3QUI9"/>
<dbReference type="Gene3D" id="1.10.510.10">
    <property type="entry name" value="Transferase(Phosphotransferase) domain 1"/>
    <property type="match status" value="1"/>
</dbReference>
<dbReference type="InterPro" id="IPR046959">
    <property type="entry name" value="PRK1-6/SRF4-like"/>
</dbReference>
<evidence type="ECO:0000256" key="10">
    <source>
        <dbReference type="SAM" id="Phobius"/>
    </source>
</evidence>
<feature type="chain" id="PRO_5043394054" description="Protein kinase domain-containing protein" evidence="11">
    <location>
        <begin position="24"/>
        <end position="607"/>
    </location>
</feature>
<dbReference type="PANTHER" id="PTHR48007">
    <property type="entry name" value="LEUCINE-RICH REPEAT RECEPTOR-LIKE PROTEIN KINASE PXC1"/>
    <property type="match status" value="1"/>
</dbReference>
<evidence type="ECO:0000313" key="14">
    <source>
        <dbReference type="Proteomes" id="UP001454036"/>
    </source>
</evidence>
<dbReference type="Gene3D" id="3.80.10.10">
    <property type="entry name" value="Ribonuclease Inhibitor"/>
    <property type="match status" value="1"/>
</dbReference>
<dbReference type="Pfam" id="PF08263">
    <property type="entry name" value="LRRNT_2"/>
    <property type="match status" value="1"/>
</dbReference>
<gene>
    <name evidence="13" type="ORF">LIER_22568</name>
</gene>
<dbReference type="InterPro" id="IPR011009">
    <property type="entry name" value="Kinase-like_dom_sf"/>
</dbReference>
<dbReference type="FunFam" id="3.30.200.20:FF:000428">
    <property type="entry name" value="Inactive LRR receptor-like serine/threonine-protein kinase BIR2"/>
    <property type="match status" value="1"/>
</dbReference>
<dbReference type="GO" id="GO:0016020">
    <property type="term" value="C:membrane"/>
    <property type="evidence" value="ECO:0007669"/>
    <property type="project" value="UniProtKB-SubCell"/>
</dbReference>
<dbReference type="InterPro" id="IPR000719">
    <property type="entry name" value="Prot_kinase_dom"/>
</dbReference>
<keyword evidence="7 10" id="KW-1133">Transmembrane helix</keyword>
<evidence type="ECO:0000256" key="3">
    <source>
        <dbReference type="ARBA" id="ARBA00022614"/>
    </source>
</evidence>
<feature type="signal peptide" evidence="11">
    <location>
        <begin position="1"/>
        <end position="23"/>
    </location>
</feature>